<keyword evidence="2" id="KW-1185">Reference proteome</keyword>
<dbReference type="Proteomes" id="UP000735302">
    <property type="component" value="Unassembled WGS sequence"/>
</dbReference>
<evidence type="ECO:0000313" key="1">
    <source>
        <dbReference type="EMBL" id="GFN79086.1"/>
    </source>
</evidence>
<organism evidence="1 2">
    <name type="scientific">Plakobranchus ocellatus</name>
    <dbReference type="NCBI Taxonomy" id="259542"/>
    <lineage>
        <taxon>Eukaryota</taxon>
        <taxon>Metazoa</taxon>
        <taxon>Spiralia</taxon>
        <taxon>Lophotrochozoa</taxon>
        <taxon>Mollusca</taxon>
        <taxon>Gastropoda</taxon>
        <taxon>Heterobranchia</taxon>
        <taxon>Euthyneura</taxon>
        <taxon>Panpulmonata</taxon>
        <taxon>Sacoglossa</taxon>
        <taxon>Placobranchoidea</taxon>
        <taxon>Plakobranchidae</taxon>
        <taxon>Plakobranchus</taxon>
    </lineage>
</organism>
<evidence type="ECO:0000313" key="2">
    <source>
        <dbReference type="Proteomes" id="UP000735302"/>
    </source>
</evidence>
<comment type="caution">
    <text evidence="1">The sequence shown here is derived from an EMBL/GenBank/DDBJ whole genome shotgun (WGS) entry which is preliminary data.</text>
</comment>
<sequence length="155" mass="17287">MTQALFKEEGQADYAGWVGTVLRSRQKGVAKELPFRAYSHLSRIGLSNLAKSVISRRRANERKDVLQTPIHPACEAKLALRLVMLYNSSHHTSEGIGNNYRDDVDDNCQHSYTYNNFMMLHRDTDSNCLTGTPMAMATPIATATATAVCSHENKI</sequence>
<dbReference type="AlphaFoldDB" id="A0AAV3YAF3"/>
<accession>A0AAV3YAF3</accession>
<gene>
    <name evidence="1" type="ORF">PoB_000559200</name>
</gene>
<proteinExistence type="predicted"/>
<dbReference type="EMBL" id="BLXT01000641">
    <property type="protein sequence ID" value="GFN79086.1"/>
    <property type="molecule type" value="Genomic_DNA"/>
</dbReference>
<protein>
    <submittedName>
        <fullName evidence="1">Uncharacterized protein</fullName>
    </submittedName>
</protein>
<reference evidence="1 2" key="1">
    <citation type="journal article" date="2021" name="Elife">
        <title>Chloroplast acquisition without the gene transfer in kleptoplastic sea slugs, Plakobranchus ocellatus.</title>
        <authorList>
            <person name="Maeda T."/>
            <person name="Takahashi S."/>
            <person name="Yoshida T."/>
            <person name="Shimamura S."/>
            <person name="Takaki Y."/>
            <person name="Nagai Y."/>
            <person name="Toyoda A."/>
            <person name="Suzuki Y."/>
            <person name="Arimoto A."/>
            <person name="Ishii H."/>
            <person name="Satoh N."/>
            <person name="Nishiyama T."/>
            <person name="Hasebe M."/>
            <person name="Maruyama T."/>
            <person name="Minagawa J."/>
            <person name="Obokata J."/>
            <person name="Shigenobu S."/>
        </authorList>
    </citation>
    <scope>NUCLEOTIDE SEQUENCE [LARGE SCALE GENOMIC DNA]</scope>
</reference>
<name>A0AAV3YAF3_9GAST</name>